<organism evidence="1 2">
    <name type="scientific">Halalkalibacter wakoensis JCM 9140</name>
    <dbReference type="NCBI Taxonomy" id="1236970"/>
    <lineage>
        <taxon>Bacteria</taxon>
        <taxon>Bacillati</taxon>
        <taxon>Bacillota</taxon>
        <taxon>Bacilli</taxon>
        <taxon>Bacillales</taxon>
        <taxon>Bacillaceae</taxon>
        <taxon>Halalkalibacter</taxon>
    </lineage>
</organism>
<protein>
    <submittedName>
        <fullName evidence="1">Uncharacterized protein</fullName>
    </submittedName>
</protein>
<dbReference type="AlphaFoldDB" id="W4Q4J6"/>
<dbReference type="RefSeq" id="WP_034747518.1">
    <property type="nucleotide sequence ID" value="NZ_BAUT01000037.1"/>
</dbReference>
<sequence>MKEQKYAMTRKYGKVTVHVVAPTPMSDEEQERIIYEHHQAGWAIWNSLSDEEKERINNEAAKKNFLKHEEEVDIKEA</sequence>
<dbReference type="STRING" id="1236970.JCM9140_3106"/>
<proteinExistence type="predicted"/>
<gene>
    <name evidence="1" type="ORF">JCM9140_3106</name>
</gene>
<reference evidence="1" key="1">
    <citation type="journal article" date="2014" name="Genome Announc.">
        <title>Draft Genome Sequences of Three Alkaliphilic Bacillus Strains, Bacillus wakoensis JCM 9140T, Bacillus akibai JCM 9157T, and Bacillus hemicellulosilyticus JCM 9152T.</title>
        <authorList>
            <person name="Yuki M."/>
            <person name="Oshima K."/>
            <person name="Suda W."/>
            <person name="Oshida Y."/>
            <person name="Kitamura K."/>
            <person name="Iida T."/>
            <person name="Hattori M."/>
            <person name="Ohkuma M."/>
        </authorList>
    </citation>
    <scope>NUCLEOTIDE SEQUENCE [LARGE SCALE GENOMIC DNA]</scope>
    <source>
        <strain evidence="1">JCM 9140</strain>
    </source>
</reference>
<dbReference type="OrthoDB" id="2931934at2"/>
<name>W4Q4J6_9BACI</name>
<comment type="caution">
    <text evidence="1">The sequence shown here is derived from an EMBL/GenBank/DDBJ whole genome shotgun (WGS) entry which is preliminary data.</text>
</comment>
<keyword evidence="2" id="KW-1185">Reference proteome</keyword>
<dbReference type="Proteomes" id="UP000018890">
    <property type="component" value="Unassembled WGS sequence"/>
</dbReference>
<evidence type="ECO:0000313" key="1">
    <source>
        <dbReference type="EMBL" id="GAE26996.1"/>
    </source>
</evidence>
<dbReference type="EMBL" id="BAUT01000037">
    <property type="protein sequence ID" value="GAE26996.1"/>
    <property type="molecule type" value="Genomic_DNA"/>
</dbReference>
<evidence type="ECO:0000313" key="2">
    <source>
        <dbReference type="Proteomes" id="UP000018890"/>
    </source>
</evidence>
<accession>W4Q4J6</accession>